<feature type="region of interest" description="Disordered" evidence="7">
    <location>
        <begin position="36"/>
        <end position="55"/>
    </location>
</feature>
<dbReference type="Proteomes" id="UP000190776">
    <property type="component" value="Unassembled WGS sequence"/>
</dbReference>
<evidence type="ECO:0000313" key="10">
    <source>
        <dbReference type="Proteomes" id="UP000190776"/>
    </source>
</evidence>
<dbReference type="OrthoDB" id="77878at2759"/>
<evidence type="ECO:0000256" key="3">
    <source>
        <dbReference type="ARBA" id="ARBA00022989"/>
    </source>
</evidence>
<evidence type="ECO:0000256" key="1">
    <source>
        <dbReference type="ARBA" id="ARBA00007387"/>
    </source>
</evidence>
<protein>
    <submittedName>
        <fullName evidence="9">Transmembrane protein 53</fullName>
    </submittedName>
</protein>
<dbReference type="EMBL" id="MSZU01000102">
    <property type="protein sequence ID" value="OMP84217.1"/>
    <property type="molecule type" value="Genomic_DNA"/>
</dbReference>
<dbReference type="PANTHER" id="PTHR12265">
    <property type="entry name" value="TRANSMEMBRANE PROTEIN 53"/>
    <property type="match status" value="1"/>
</dbReference>
<reference evidence="9 10" key="1">
    <citation type="submission" date="2017-01" db="EMBL/GenBank/DDBJ databases">
        <title>Draft genome sequence of Diplodia seriata F98.1, a fungal species involved in grapevine trunk diseases.</title>
        <authorList>
            <person name="Robert-Siegwald G."/>
            <person name="Vallet J."/>
            <person name="Abou-Mansour E."/>
            <person name="Xu J."/>
            <person name="Rey P."/>
            <person name="Bertsch C."/>
            <person name="Rego C."/>
            <person name="Larignon P."/>
            <person name="Fontaine F."/>
            <person name="Lebrun M.-H."/>
        </authorList>
    </citation>
    <scope>NUCLEOTIDE SEQUENCE [LARGE SCALE GENOMIC DNA]</scope>
    <source>
        <strain evidence="9 10">F98.1</strain>
    </source>
</reference>
<evidence type="ECO:0000256" key="5">
    <source>
        <dbReference type="ARBA" id="ARBA00023242"/>
    </source>
</evidence>
<evidence type="ECO:0000256" key="4">
    <source>
        <dbReference type="ARBA" id="ARBA00023136"/>
    </source>
</evidence>
<feature type="region of interest" description="Disordered" evidence="7">
    <location>
        <begin position="1"/>
        <end position="23"/>
    </location>
</feature>
<evidence type="ECO:0000256" key="6">
    <source>
        <dbReference type="ARBA" id="ARBA00034303"/>
    </source>
</evidence>
<feature type="transmembrane region" description="Helical" evidence="8">
    <location>
        <begin position="205"/>
        <end position="225"/>
    </location>
</feature>
<dbReference type="PANTHER" id="PTHR12265:SF30">
    <property type="entry name" value="TRANSMEMBRANE PROTEIN 53"/>
    <property type="match status" value="1"/>
</dbReference>
<evidence type="ECO:0000313" key="9">
    <source>
        <dbReference type="EMBL" id="OMP84217.1"/>
    </source>
</evidence>
<evidence type="ECO:0000256" key="7">
    <source>
        <dbReference type="SAM" id="MobiDB-lite"/>
    </source>
</evidence>
<dbReference type="GO" id="GO:0005640">
    <property type="term" value="C:nuclear outer membrane"/>
    <property type="evidence" value="ECO:0007669"/>
    <property type="project" value="UniProtKB-SubCell"/>
</dbReference>
<keyword evidence="5" id="KW-0539">Nucleus</keyword>
<gene>
    <name evidence="9" type="ORF">BK809_0000149</name>
</gene>
<proteinExistence type="inferred from homology"/>
<evidence type="ECO:0000256" key="2">
    <source>
        <dbReference type="ARBA" id="ARBA00022692"/>
    </source>
</evidence>
<keyword evidence="2 8" id="KW-0812">Transmembrane</keyword>
<comment type="similarity">
    <text evidence="1">Belongs to the TMEM53 family.</text>
</comment>
<keyword evidence="3 8" id="KW-1133">Transmembrane helix</keyword>
<dbReference type="InterPro" id="IPR008547">
    <property type="entry name" value="DUF829_TMEM53"/>
</dbReference>
<dbReference type="AlphaFoldDB" id="A0A1S8B9L1"/>
<sequence length="317" mass="34128">MSTTPTPPAKSQAPDSSSVPGLPDFQRLNHKTYLYDPATCGTGRQRTTPGSSSGTDTPSLILVCSWMDALPRHVAKYTTYYRTLYPASPILLVTSATADFFFNTSSRQRRELAPALAAIRSYVPAPPTTNSTAANGCGGGLLVHALSNGGCGHLAMLSAQYRHLTNGAPLPARSIIYDSAPGRSRFAQGLAAMSLSLPPSPFIRLPLQLVLAVLLVLCFHVPPLFGVRTAATSMRDVLNDAAYVCAEAPRLYVYSSADAVILAGDVEEHAEEARARGLRVERAVFEGSAHVGHMRMEPERYWELVATAWERRTGGRV</sequence>
<comment type="subcellular location">
    <subcellularLocation>
        <location evidence="6">Nucleus outer membrane</location>
        <topology evidence="6">Single-pass membrane protein</topology>
    </subcellularLocation>
</comment>
<accession>A0A1S8B9L1</accession>
<dbReference type="InterPro" id="IPR029058">
    <property type="entry name" value="AB_hydrolase_fold"/>
</dbReference>
<name>A0A1S8B9L1_9PEZI</name>
<organism evidence="9 10">
    <name type="scientific">Diplodia seriata</name>
    <dbReference type="NCBI Taxonomy" id="420778"/>
    <lineage>
        <taxon>Eukaryota</taxon>
        <taxon>Fungi</taxon>
        <taxon>Dikarya</taxon>
        <taxon>Ascomycota</taxon>
        <taxon>Pezizomycotina</taxon>
        <taxon>Dothideomycetes</taxon>
        <taxon>Dothideomycetes incertae sedis</taxon>
        <taxon>Botryosphaeriales</taxon>
        <taxon>Botryosphaeriaceae</taxon>
        <taxon>Diplodia</taxon>
    </lineage>
</organism>
<keyword evidence="4 8" id="KW-0472">Membrane</keyword>
<dbReference type="Pfam" id="PF05705">
    <property type="entry name" value="DUF829"/>
    <property type="match status" value="1"/>
</dbReference>
<evidence type="ECO:0000256" key="8">
    <source>
        <dbReference type="SAM" id="Phobius"/>
    </source>
</evidence>
<dbReference type="SUPFAM" id="SSF53474">
    <property type="entry name" value="alpha/beta-Hydrolases"/>
    <property type="match status" value="1"/>
</dbReference>
<comment type="caution">
    <text evidence="9">The sequence shown here is derived from an EMBL/GenBank/DDBJ whole genome shotgun (WGS) entry which is preliminary data.</text>
</comment>